<evidence type="ECO:0000313" key="3">
    <source>
        <dbReference type="Proteomes" id="UP001291930"/>
    </source>
</evidence>
<keyword evidence="3" id="KW-1185">Reference proteome</keyword>
<evidence type="ECO:0000256" key="1">
    <source>
        <dbReference type="SAM" id="Phobius"/>
    </source>
</evidence>
<accession>A0ABU5K4C2</accession>
<keyword evidence="2" id="KW-0378">Hydrolase</keyword>
<dbReference type="GO" id="GO:0016787">
    <property type="term" value="F:hydrolase activity"/>
    <property type="evidence" value="ECO:0007669"/>
    <property type="project" value="UniProtKB-KW"/>
</dbReference>
<comment type="caution">
    <text evidence="2">The sequence shown here is derived from an EMBL/GenBank/DDBJ whole genome shotgun (WGS) entry which is preliminary data.</text>
</comment>
<keyword evidence="1" id="KW-0472">Membrane</keyword>
<gene>
    <name evidence="2" type="ORF">U2I54_25275</name>
</gene>
<dbReference type="SUPFAM" id="SSF53474">
    <property type="entry name" value="alpha/beta-Hydrolases"/>
    <property type="match status" value="1"/>
</dbReference>
<reference evidence="3" key="1">
    <citation type="submission" date="2023-11" db="EMBL/GenBank/DDBJ databases">
        <title>Genome Sequence of Bacillus pseudomycoides stain BUPM19.</title>
        <authorList>
            <person name="Farhat A."/>
        </authorList>
    </citation>
    <scope>NUCLEOTIDE SEQUENCE [LARGE SCALE GENOMIC DNA]</scope>
    <source>
        <strain evidence="3">BUPM19</strain>
    </source>
</reference>
<dbReference type="Gene3D" id="3.40.50.1820">
    <property type="entry name" value="alpha/beta hydrolase"/>
    <property type="match status" value="1"/>
</dbReference>
<dbReference type="Proteomes" id="UP001291930">
    <property type="component" value="Unassembled WGS sequence"/>
</dbReference>
<protein>
    <submittedName>
        <fullName evidence="2">Alpha/beta hydrolase</fullName>
    </submittedName>
</protein>
<keyword evidence="1" id="KW-1133">Transmembrane helix</keyword>
<sequence>MRKLSKLLKNIFIMFIAVILLILVSVFIYHNYQLSKESDLIKGKGTIVKINNKKMNVYSEGNGKDTYVFMAGSGIAAPVYEMKGVYSKFSKENKIAVVERAGYGNSDVFNDGRDIDKILEQTREALIKSGNKPPYILVPHSISGIEAIYWAQKYPEEIKGIIALDIGLPQQYVKYKSEVDKSTLKIRGMNILTEMGIHRLLPSTTYNPEVIRQSFLTKQEKEIYKAISYKQFFNVDMKQELLHSYENSKKSVNLPIPKETPILFLDAVADQNKNSKYTKQHYKDYKEFAEQLEIADVIKLRGTHSIYLYQADEIYKLSQEFINKKVK</sequence>
<dbReference type="EMBL" id="JAXOVW010000127">
    <property type="protein sequence ID" value="MDZ5610252.1"/>
    <property type="molecule type" value="Genomic_DNA"/>
</dbReference>
<feature type="transmembrane region" description="Helical" evidence="1">
    <location>
        <begin position="12"/>
        <end position="32"/>
    </location>
</feature>
<dbReference type="RefSeq" id="WP_374219503.1">
    <property type="nucleotide sequence ID" value="NZ_JAXOVW010000127.1"/>
</dbReference>
<dbReference type="InterPro" id="IPR029058">
    <property type="entry name" value="AB_hydrolase_fold"/>
</dbReference>
<keyword evidence="1" id="KW-0812">Transmembrane</keyword>
<evidence type="ECO:0000313" key="2">
    <source>
        <dbReference type="EMBL" id="MDZ5610252.1"/>
    </source>
</evidence>
<organism evidence="2 3">
    <name type="scientific">Bacillus bingmayongensis</name>
    <dbReference type="NCBI Taxonomy" id="1150157"/>
    <lineage>
        <taxon>Bacteria</taxon>
        <taxon>Bacillati</taxon>
        <taxon>Bacillota</taxon>
        <taxon>Bacilli</taxon>
        <taxon>Bacillales</taxon>
        <taxon>Bacillaceae</taxon>
        <taxon>Bacillus</taxon>
    </lineage>
</organism>
<name>A0ABU5K4C2_9BACI</name>
<proteinExistence type="predicted"/>